<keyword evidence="3" id="KW-1185">Reference proteome</keyword>
<feature type="compositionally biased region" description="Basic and acidic residues" evidence="1">
    <location>
        <begin position="1"/>
        <end position="10"/>
    </location>
</feature>
<reference evidence="2 3" key="1">
    <citation type="submission" date="2021-06" db="EMBL/GenBank/DDBJ databases">
        <authorList>
            <person name="Palmer J.M."/>
        </authorList>
    </citation>
    <scope>NUCLEOTIDE SEQUENCE [LARGE SCALE GENOMIC DNA]</scope>
    <source>
        <strain evidence="2 3">XC_2019</strain>
        <tissue evidence="2">Muscle</tissue>
    </source>
</reference>
<evidence type="ECO:0000313" key="3">
    <source>
        <dbReference type="Proteomes" id="UP001434883"/>
    </source>
</evidence>
<organism evidence="2 3">
    <name type="scientific">Xenoophorus captivus</name>
    <dbReference type="NCBI Taxonomy" id="1517983"/>
    <lineage>
        <taxon>Eukaryota</taxon>
        <taxon>Metazoa</taxon>
        <taxon>Chordata</taxon>
        <taxon>Craniata</taxon>
        <taxon>Vertebrata</taxon>
        <taxon>Euteleostomi</taxon>
        <taxon>Actinopterygii</taxon>
        <taxon>Neopterygii</taxon>
        <taxon>Teleostei</taxon>
        <taxon>Neoteleostei</taxon>
        <taxon>Acanthomorphata</taxon>
        <taxon>Ovalentaria</taxon>
        <taxon>Atherinomorphae</taxon>
        <taxon>Cyprinodontiformes</taxon>
        <taxon>Goodeidae</taxon>
        <taxon>Xenoophorus</taxon>
    </lineage>
</organism>
<evidence type="ECO:0000313" key="2">
    <source>
        <dbReference type="EMBL" id="MEQ2195666.1"/>
    </source>
</evidence>
<feature type="compositionally biased region" description="Basic and acidic residues" evidence="1">
    <location>
        <begin position="74"/>
        <end position="92"/>
    </location>
</feature>
<protein>
    <submittedName>
        <fullName evidence="2">Uncharacterized protein</fullName>
    </submittedName>
</protein>
<dbReference type="EMBL" id="JAHRIN010011834">
    <property type="protein sequence ID" value="MEQ2195666.1"/>
    <property type="molecule type" value="Genomic_DNA"/>
</dbReference>
<feature type="compositionally biased region" description="Basic and acidic residues" evidence="1">
    <location>
        <begin position="20"/>
        <end position="31"/>
    </location>
</feature>
<accession>A0ABV0QJU5</accession>
<feature type="region of interest" description="Disordered" evidence="1">
    <location>
        <begin position="1"/>
        <end position="55"/>
    </location>
</feature>
<dbReference type="Proteomes" id="UP001434883">
    <property type="component" value="Unassembled WGS sequence"/>
</dbReference>
<name>A0ABV0QJU5_9TELE</name>
<comment type="caution">
    <text evidence="2">The sequence shown here is derived from an EMBL/GenBank/DDBJ whole genome shotgun (WGS) entry which is preliminary data.</text>
</comment>
<sequence length="140" mass="15361">MTPGKGETKSRKPSVSNEATEERLAGGKAQEDLTLSRSKAELEGASDGDHDANSDTFNFKKFQRCLLKPALGRDNGRPTDPRTNDRREKVKEKGFQPWHVTRISPVVTLQLGVTLSCCSHASCYMVMEASEDKGLLALVP</sequence>
<proteinExistence type="predicted"/>
<evidence type="ECO:0000256" key="1">
    <source>
        <dbReference type="SAM" id="MobiDB-lite"/>
    </source>
</evidence>
<gene>
    <name evidence="2" type="ORF">XENOCAPTIV_016518</name>
</gene>
<feature type="region of interest" description="Disordered" evidence="1">
    <location>
        <begin position="69"/>
        <end position="92"/>
    </location>
</feature>
<feature type="compositionally biased region" description="Basic and acidic residues" evidence="1">
    <location>
        <begin position="38"/>
        <end position="53"/>
    </location>
</feature>